<accession>A0A8X6PQU2</accession>
<feature type="region of interest" description="Disordered" evidence="1">
    <location>
        <begin position="84"/>
        <end position="103"/>
    </location>
</feature>
<protein>
    <submittedName>
        <fullName evidence="2">Uncharacterized protein</fullName>
    </submittedName>
</protein>
<dbReference type="OrthoDB" id="10494311at2759"/>
<comment type="caution">
    <text evidence="2">The sequence shown here is derived from an EMBL/GenBank/DDBJ whole genome shotgun (WGS) entry which is preliminary data.</text>
</comment>
<evidence type="ECO:0000256" key="1">
    <source>
        <dbReference type="SAM" id="MobiDB-lite"/>
    </source>
</evidence>
<dbReference type="EMBL" id="BMAW01023693">
    <property type="protein sequence ID" value="GFT84087.1"/>
    <property type="molecule type" value="Genomic_DNA"/>
</dbReference>
<dbReference type="Proteomes" id="UP000887013">
    <property type="component" value="Unassembled WGS sequence"/>
</dbReference>
<keyword evidence="3" id="KW-1185">Reference proteome</keyword>
<evidence type="ECO:0000313" key="3">
    <source>
        <dbReference type="Proteomes" id="UP000887013"/>
    </source>
</evidence>
<name>A0A8X6PQU2_NEPPI</name>
<reference evidence="2" key="1">
    <citation type="submission" date="2020-08" db="EMBL/GenBank/DDBJ databases">
        <title>Multicomponent nature underlies the extraordinary mechanical properties of spider dragline silk.</title>
        <authorList>
            <person name="Kono N."/>
            <person name="Nakamura H."/>
            <person name="Mori M."/>
            <person name="Yoshida Y."/>
            <person name="Ohtoshi R."/>
            <person name="Malay A.D."/>
            <person name="Moran D.A.P."/>
            <person name="Tomita M."/>
            <person name="Numata K."/>
            <person name="Arakawa K."/>
        </authorList>
    </citation>
    <scope>NUCLEOTIDE SEQUENCE</scope>
</reference>
<dbReference type="AlphaFoldDB" id="A0A8X6PQU2"/>
<gene>
    <name evidence="2" type="ORF">NPIL_547851</name>
</gene>
<proteinExistence type="predicted"/>
<organism evidence="2 3">
    <name type="scientific">Nephila pilipes</name>
    <name type="common">Giant wood spider</name>
    <name type="synonym">Nephila maculata</name>
    <dbReference type="NCBI Taxonomy" id="299642"/>
    <lineage>
        <taxon>Eukaryota</taxon>
        <taxon>Metazoa</taxon>
        <taxon>Ecdysozoa</taxon>
        <taxon>Arthropoda</taxon>
        <taxon>Chelicerata</taxon>
        <taxon>Arachnida</taxon>
        <taxon>Araneae</taxon>
        <taxon>Araneomorphae</taxon>
        <taxon>Entelegynae</taxon>
        <taxon>Araneoidea</taxon>
        <taxon>Nephilidae</taxon>
        <taxon>Nephila</taxon>
    </lineage>
</organism>
<evidence type="ECO:0000313" key="2">
    <source>
        <dbReference type="EMBL" id="GFT84087.1"/>
    </source>
</evidence>
<sequence>MRFTCRIGLDASPVMDSMLHLFILERIPSNGHSRVLASQRVGEDTLRIHRDIHLNNFAIEGKTRPFLRLNGTMVIEQMAAVMKRGGGPSHAQPGPFRSHATKGRKPVAKTTTFRYVRRNENSWSGFCCERLIALLEEPGGQCDGQFNSTLERNVEKEALACVKKNCTRVNWIRCCTRFLIPHWAVVSLGEYIIL</sequence>